<dbReference type="EMBL" id="GAIX01014901">
    <property type="protein sequence ID" value="JAA77659.1"/>
    <property type="molecule type" value="Transcribed_RNA"/>
</dbReference>
<evidence type="ECO:0000313" key="2">
    <source>
        <dbReference type="EMBL" id="JAA77659.1"/>
    </source>
</evidence>
<feature type="non-terminal residue" evidence="2">
    <location>
        <position position="85"/>
    </location>
</feature>
<evidence type="ECO:0000259" key="1">
    <source>
        <dbReference type="SMART" id="SM00355"/>
    </source>
</evidence>
<feature type="domain" description="C2H2-type" evidence="1">
    <location>
        <begin position="1"/>
        <end position="19"/>
    </location>
</feature>
<dbReference type="Gene3D" id="3.30.160.60">
    <property type="entry name" value="Classic Zinc Finger"/>
    <property type="match status" value="1"/>
</dbReference>
<dbReference type="InterPro" id="IPR013087">
    <property type="entry name" value="Znf_C2H2_type"/>
</dbReference>
<protein>
    <submittedName>
        <fullName evidence="2">Zinc finger protein 84</fullName>
    </submittedName>
</protein>
<reference evidence="2" key="2">
    <citation type="submission" date="2013-05" db="EMBL/GenBank/DDBJ databases">
        <authorList>
            <person name="Carter J.-M."/>
            <person name="Baker S.C."/>
            <person name="Pink R."/>
            <person name="Carter D.R.F."/>
            <person name="Collins A."/>
            <person name="Tomlin J."/>
            <person name="Gibbs M."/>
            <person name="Breuker C.J."/>
        </authorList>
    </citation>
    <scope>NUCLEOTIDE SEQUENCE</scope>
    <source>
        <tissue evidence="2">Ovary</tissue>
    </source>
</reference>
<reference evidence="2" key="1">
    <citation type="journal article" date="2013" name="BMC Genomics">
        <title>Unscrambling butterfly oogenesis.</title>
        <authorList>
            <person name="Carter J.M."/>
            <person name="Baker S.C."/>
            <person name="Pink R."/>
            <person name="Carter D.R."/>
            <person name="Collins A."/>
            <person name="Tomlin J."/>
            <person name="Gibbs M."/>
            <person name="Breuker C.J."/>
        </authorList>
    </citation>
    <scope>NUCLEOTIDE SEQUENCE</scope>
    <source>
        <tissue evidence="2">Ovary</tissue>
    </source>
</reference>
<sequence length="85" mass="9652">VCDYKTATKAHLNKHVQTHARKSKLVNISKTSNSVKAYECSVCDFKTKKKVIWDKHLSTHVENFVSYASTHLQKTYECSACGFKA</sequence>
<dbReference type="AlphaFoldDB" id="S4NKS5"/>
<accession>S4NKS5</accession>
<name>S4NKS5_9NEOP</name>
<feature type="non-terminal residue" evidence="2">
    <location>
        <position position="1"/>
    </location>
</feature>
<proteinExistence type="predicted"/>
<organism evidence="2">
    <name type="scientific">Pararge aegeria</name>
    <name type="common">speckled wood butterfly</name>
    <dbReference type="NCBI Taxonomy" id="116150"/>
    <lineage>
        <taxon>Eukaryota</taxon>
        <taxon>Metazoa</taxon>
        <taxon>Ecdysozoa</taxon>
        <taxon>Arthropoda</taxon>
        <taxon>Hexapoda</taxon>
        <taxon>Insecta</taxon>
        <taxon>Pterygota</taxon>
        <taxon>Neoptera</taxon>
        <taxon>Endopterygota</taxon>
        <taxon>Lepidoptera</taxon>
        <taxon>Glossata</taxon>
        <taxon>Ditrysia</taxon>
        <taxon>Papilionoidea</taxon>
        <taxon>Nymphalidae</taxon>
        <taxon>Satyrinae</taxon>
        <taxon>Satyrini</taxon>
        <taxon>Parargina</taxon>
        <taxon>Pararge</taxon>
    </lineage>
</organism>
<feature type="domain" description="C2H2-type" evidence="1">
    <location>
        <begin position="38"/>
        <end position="60"/>
    </location>
</feature>
<dbReference type="SMART" id="SM00355">
    <property type="entry name" value="ZnF_C2H2"/>
    <property type="match status" value="2"/>
</dbReference>